<comment type="caution">
    <text evidence="1">The sequence shown here is derived from an EMBL/GenBank/DDBJ whole genome shotgun (WGS) entry which is preliminary data.</text>
</comment>
<sequence length="91" mass="9235">MFGSRYARAGAADLLGGRRAALLIGDPFDLITELGTSSLAATLASVDAFDAGADREGVLAALPTPLAGKGTAYKFVAIQARHGPASLRNSC</sequence>
<dbReference type="RefSeq" id="WP_163819878.1">
    <property type="nucleotide sequence ID" value="NZ_JAAGOB010000009.1"/>
</dbReference>
<name>A0A6N9YQ55_9ACTN</name>
<evidence type="ECO:0000313" key="2">
    <source>
        <dbReference type="Proteomes" id="UP000469185"/>
    </source>
</evidence>
<gene>
    <name evidence="1" type="ORF">G1H11_17530</name>
</gene>
<keyword evidence="2" id="KW-1185">Reference proteome</keyword>
<evidence type="ECO:0000313" key="1">
    <source>
        <dbReference type="EMBL" id="NED97104.1"/>
    </source>
</evidence>
<dbReference type="Proteomes" id="UP000469185">
    <property type="component" value="Unassembled WGS sequence"/>
</dbReference>
<protein>
    <submittedName>
        <fullName evidence="1">Uncharacterized protein</fullName>
    </submittedName>
</protein>
<accession>A0A6N9YQ55</accession>
<dbReference type="AlphaFoldDB" id="A0A6N9YQ55"/>
<organism evidence="1 2">
    <name type="scientific">Phytoactinopolyspora alkaliphila</name>
    <dbReference type="NCBI Taxonomy" id="1783498"/>
    <lineage>
        <taxon>Bacteria</taxon>
        <taxon>Bacillati</taxon>
        <taxon>Actinomycetota</taxon>
        <taxon>Actinomycetes</taxon>
        <taxon>Jiangellales</taxon>
        <taxon>Jiangellaceae</taxon>
        <taxon>Phytoactinopolyspora</taxon>
    </lineage>
</organism>
<reference evidence="1 2" key="1">
    <citation type="submission" date="2020-02" db="EMBL/GenBank/DDBJ databases">
        <authorList>
            <person name="Li X.-J."/>
            <person name="Feng X.-M."/>
        </authorList>
    </citation>
    <scope>NUCLEOTIDE SEQUENCE [LARGE SCALE GENOMIC DNA]</scope>
    <source>
        <strain evidence="1 2">CGMCC 4.7225</strain>
    </source>
</reference>
<proteinExistence type="predicted"/>
<dbReference type="EMBL" id="JAAGOB010000009">
    <property type="protein sequence ID" value="NED97104.1"/>
    <property type="molecule type" value="Genomic_DNA"/>
</dbReference>